<dbReference type="InterPro" id="IPR043502">
    <property type="entry name" value="DNA/RNA_pol_sf"/>
</dbReference>
<dbReference type="AlphaFoldDB" id="A0A9W7H5K5"/>
<dbReference type="Pfam" id="PF00078">
    <property type="entry name" value="RVT_1"/>
    <property type="match status" value="1"/>
</dbReference>
<dbReference type="InterPro" id="IPR000477">
    <property type="entry name" value="RT_dom"/>
</dbReference>
<dbReference type="PROSITE" id="PS50878">
    <property type="entry name" value="RT_POL"/>
    <property type="match status" value="1"/>
</dbReference>
<feature type="domain" description="Reverse transcriptase" evidence="1">
    <location>
        <begin position="1"/>
        <end position="173"/>
    </location>
</feature>
<keyword evidence="3" id="KW-1185">Reference proteome</keyword>
<gene>
    <name evidence="2" type="ORF">HRI_000809300</name>
</gene>
<sequence length="197" mass="22610">MAIKVYLEKAFDRLHWGFIEDSLIGTSFPMGLRRIIMECVKTSIIQVQWKCALSHSFQPERGLRQGDPLSPHLFVLAMERLSHLINHSVAQGSWDPFRFFRHGLVLSHVCFADDLILYTKEDMTQAQNIHGILIVFGTSSGHRVSKRKTTMYFSPNTDSALQYEISSFFGFQIVDCLEKYLGVLVLNRRAKCSDYDS</sequence>
<dbReference type="PANTHER" id="PTHR33116:SF86">
    <property type="entry name" value="REVERSE TRANSCRIPTASE DOMAIN-CONTAINING PROTEIN"/>
    <property type="match status" value="1"/>
</dbReference>
<name>A0A9W7H5K5_HIBTR</name>
<dbReference type="Proteomes" id="UP001165190">
    <property type="component" value="Unassembled WGS sequence"/>
</dbReference>
<reference evidence="2" key="1">
    <citation type="submission" date="2023-05" db="EMBL/GenBank/DDBJ databases">
        <title>Genome and transcriptome analyses reveal genes involved in the formation of fine ridges on petal epidermal cells in Hibiscus trionum.</title>
        <authorList>
            <person name="Koshimizu S."/>
            <person name="Masuda S."/>
            <person name="Ishii T."/>
            <person name="Shirasu K."/>
            <person name="Hoshino A."/>
            <person name="Arita M."/>
        </authorList>
    </citation>
    <scope>NUCLEOTIDE SEQUENCE</scope>
    <source>
        <strain evidence="2">Hamamatsu line</strain>
    </source>
</reference>
<organism evidence="2 3">
    <name type="scientific">Hibiscus trionum</name>
    <name type="common">Flower of an hour</name>
    <dbReference type="NCBI Taxonomy" id="183268"/>
    <lineage>
        <taxon>Eukaryota</taxon>
        <taxon>Viridiplantae</taxon>
        <taxon>Streptophyta</taxon>
        <taxon>Embryophyta</taxon>
        <taxon>Tracheophyta</taxon>
        <taxon>Spermatophyta</taxon>
        <taxon>Magnoliopsida</taxon>
        <taxon>eudicotyledons</taxon>
        <taxon>Gunneridae</taxon>
        <taxon>Pentapetalae</taxon>
        <taxon>rosids</taxon>
        <taxon>malvids</taxon>
        <taxon>Malvales</taxon>
        <taxon>Malvaceae</taxon>
        <taxon>Malvoideae</taxon>
        <taxon>Hibiscus</taxon>
    </lineage>
</organism>
<proteinExistence type="predicted"/>
<protein>
    <recommendedName>
        <fullName evidence="1">Reverse transcriptase domain-containing protein</fullName>
    </recommendedName>
</protein>
<dbReference type="EMBL" id="BSYR01000010">
    <property type="protein sequence ID" value="GMI71400.1"/>
    <property type="molecule type" value="Genomic_DNA"/>
</dbReference>
<evidence type="ECO:0000313" key="3">
    <source>
        <dbReference type="Proteomes" id="UP001165190"/>
    </source>
</evidence>
<dbReference type="PANTHER" id="PTHR33116">
    <property type="entry name" value="REVERSE TRANSCRIPTASE ZINC-BINDING DOMAIN-CONTAINING PROTEIN-RELATED-RELATED"/>
    <property type="match status" value="1"/>
</dbReference>
<dbReference type="OrthoDB" id="1435641at2759"/>
<accession>A0A9W7H5K5</accession>
<evidence type="ECO:0000313" key="2">
    <source>
        <dbReference type="EMBL" id="GMI71400.1"/>
    </source>
</evidence>
<comment type="caution">
    <text evidence="2">The sequence shown here is derived from an EMBL/GenBank/DDBJ whole genome shotgun (WGS) entry which is preliminary data.</text>
</comment>
<dbReference type="SUPFAM" id="SSF56672">
    <property type="entry name" value="DNA/RNA polymerases"/>
    <property type="match status" value="1"/>
</dbReference>
<evidence type="ECO:0000259" key="1">
    <source>
        <dbReference type="PROSITE" id="PS50878"/>
    </source>
</evidence>